<keyword evidence="1" id="KW-0472">Membrane</keyword>
<proteinExistence type="predicted"/>
<evidence type="ECO:0000313" key="2">
    <source>
        <dbReference type="EMBL" id="KFN49846.1"/>
    </source>
</evidence>
<name>A0A091BDM7_9GAMM</name>
<keyword evidence="3" id="KW-1185">Reference proteome</keyword>
<feature type="transmembrane region" description="Helical" evidence="1">
    <location>
        <begin position="69"/>
        <end position="90"/>
    </location>
</feature>
<dbReference type="STRING" id="1121013.GCA_000426365_02360"/>
<feature type="transmembrane region" description="Helical" evidence="1">
    <location>
        <begin position="102"/>
        <end position="127"/>
    </location>
</feature>
<sequence length="142" mass="15271">MATEPEALTWRVRGRAALWVLLLAASLAALGIAAATTASIALVYPETHYRASHEVLPAFTEFVLDGALMWPFWLAGAFVLSVLLALVAWWRARSFHGLHNLLALLACLNLLLAFAATAAVLAGYFVLPETKTEAGIRADAAR</sequence>
<dbReference type="RefSeq" id="WP_026817312.1">
    <property type="nucleotide sequence ID" value="NZ_AUFF01000007.1"/>
</dbReference>
<accession>A0A091BDM7</accession>
<dbReference type="AlphaFoldDB" id="A0A091BDM7"/>
<dbReference type="Proteomes" id="UP000029391">
    <property type="component" value="Unassembled WGS sequence"/>
</dbReference>
<keyword evidence="1" id="KW-0812">Transmembrane</keyword>
<evidence type="ECO:0000256" key="1">
    <source>
        <dbReference type="SAM" id="Phobius"/>
    </source>
</evidence>
<keyword evidence="1" id="KW-1133">Transmembrane helix</keyword>
<protein>
    <submittedName>
        <fullName evidence="2">Uncharacterized protein</fullName>
    </submittedName>
</protein>
<dbReference type="EMBL" id="AWXU01000028">
    <property type="protein sequence ID" value="KFN49846.1"/>
    <property type="molecule type" value="Genomic_DNA"/>
</dbReference>
<evidence type="ECO:0000313" key="3">
    <source>
        <dbReference type="Proteomes" id="UP000029391"/>
    </source>
</evidence>
<comment type="caution">
    <text evidence="2">The sequence shown here is derived from an EMBL/GenBank/DDBJ whole genome shotgun (WGS) entry which is preliminary data.</text>
</comment>
<gene>
    <name evidence="2" type="ORF">P873_08980</name>
</gene>
<organism evidence="2 3">
    <name type="scientific">Arenimonas composti TR7-09 = DSM 18010</name>
    <dbReference type="NCBI Taxonomy" id="1121013"/>
    <lineage>
        <taxon>Bacteria</taxon>
        <taxon>Pseudomonadati</taxon>
        <taxon>Pseudomonadota</taxon>
        <taxon>Gammaproteobacteria</taxon>
        <taxon>Lysobacterales</taxon>
        <taxon>Lysobacteraceae</taxon>
        <taxon>Arenimonas</taxon>
    </lineage>
</organism>
<reference evidence="2 3" key="1">
    <citation type="submission" date="2013-09" db="EMBL/GenBank/DDBJ databases">
        <title>Genome sequencing of Arenimonas composti.</title>
        <authorList>
            <person name="Chen F."/>
            <person name="Wang G."/>
        </authorList>
    </citation>
    <scope>NUCLEOTIDE SEQUENCE [LARGE SCALE GENOMIC DNA]</scope>
    <source>
        <strain evidence="2 3">TR7-09</strain>
    </source>
</reference>